<evidence type="ECO:0000256" key="2">
    <source>
        <dbReference type="ARBA" id="ARBA00011245"/>
    </source>
</evidence>
<evidence type="ECO:0000313" key="13">
    <source>
        <dbReference type="EMBL" id="CAI9149714.1"/>
    </source>
</evidence>
<evidence type="ECO:0000259" key="12">
    <source>
        <dbReference type="Pfam" id="PF17297"/>
    </source>
</evidence>
<dbReference type="Gene3D" id="3.40.449.10">
    <property type="entry name" value="Phosphoenolpyruvate Carboxykinase, domain 1"/>
    <property type="match status" value="1"/>
</dbReference>
<evidence type="ECO:0000256" key="4">
    <source>
        <dbReference type="ARBA" id="ARBA00022490"/>
    </source>
</evidence>
<keyword evidence="6" id="KW-0808">Transferase</keyword>
<dbReference type="PANTHER" id="PTHR11561:SF18">
    <property type="entry name" value="PHOSPHOENOLPYRUVATE CARBOXYKINASE, CYTOSOLIC [GTP]"/>
    <property type="match status" value="1"/>
</dbReference>
<evidence type="ECO:0000256" key="5">
    <source>
        <dbReference type="ARBA" id="ARBA00022553"/>
    </source>
</evidence>
<dbReference type="Pfam" id="PF17297">
    <property type="entry name" value="PEPCK_N"/>
    <property type="match status" value="1"/>
</dbReference>
<keyword evidence="3" id="KW-0312">Gluconeogenesis</keyword>
<keyword evidence="4" id="KW-0963">Cytoplasm</keyword>
<evidence type="ECO:0000256" key="9">
    <source>
        <dbReference type="ARBA" id="ARBA00042054"/>
    </source>
</evidence>
<dbReference type="SUPFAM" id="SSF68923">
    <property type="entry name" value="PEP carboxykinase N-terminal domain"/>
    <property type="match status" value="1"/>
</dbReference>
<dbReference type="InterPro" id="IPR008210">
    <property type="entry name" value="PEP_carboxykinase_N"/>
</dbReference>
<dbReference type="EMBL" id="CATKSN020000717">
    <property type="protein sequence ID" value="CAI9150185.1"/>
    <property type="molecule type" value="Genomic_DNA"/>
</dbReference>
<keyword evidence="5" id="KW-0597">Phosphoprotein</keyword>
<evidence type="ECO:0000256" key="10">
    <source>
        <dbReference type="ARBA" id="ARBA00047291"/>
    </source>
</evidence>
<comment type="catalytic activity">
    <reaction evidence="10">
        <text>oxaloacetate + GTP = phosphoenolpyruvate + GDP + CO2</text>
        <dbReference type="Rhea" id="RHEA:10388"/>
        <dbReference type="ChEBI" id="CHEBI:16452"/>
        <dbReference type="ChEBI" id="CHEBI:16526"/>
        <dbReference type="ChEBI" id="CHEBI:37565"/>
        <dbReference type="ChEBI" id="CHEBI:58189"/>
        <dbReference type="ChEBI" id="CHEBI:58702"/>
        <dbReference type="EC" id="4.1.1.32"/>
    </reaction>
    <physiologicalReaction direction="left-to-right" evidence="10">
        <dbReference type="Rhea" id="RHEA:10389"/>
    </physiologicalReaction>
    <physiologicalReaction direction="right-to-left" evidence="10">
        <dbReference type="Rhea" id="RHEA:10390"/>
    </physiologicalReaction>
</comment>
<dbReference type="InterPro" id="IPR035078">
    <property type="entry name" value="PEP_carboxykinase_GTP_N"/>
</dbReference>
<sequence>MVIITREQRDMVPIPKTGLSQLGCWMSEEDFEKAFDVRFPGRMKGRTMYVMPFSMGPLGSPLSKIGIELTDSP</sequence>
<dbReference type="Proteomes" id="UP001176941">
    <property type="component" value="Unassembled WGS sequence"/>
</dbReference>
<keyword evidence="7" id="KW-0418">Kinase</keyword>
<proteinExistence type="predicted"/>
<evidence type="ECO:0000313" key="14">
    <source>
        <dbReference type="EMBL" id="CAI9150185.1"/>
    </source>
</evidence>
<protein>
    <recommendedName>
        <fullName evidence="8">Phosphoenolpyruvate carboxykinase, cytosolic [GTP]</fullName>
    </recommendedName>
    <alternativeName>
        <fullName evidence="9">Serine-protein kinase PCK1</fullName>
    </alternativeName>
</protein>
<evidence type="ECO:0000313" key="15">
    <source>
        <dbReference type="Proteomes" id="UP001176941"/>
    </source>
</evidence>
<dbReference type="EMBL" id="CATKSN020000540">
    <property type="protein sequence ID" value="CAI9149714.1"/>
    <property type="molecule type" value="Genomic_DNA"/>
</dbReference>
<comment type="subunit">
    <text evidence="2">Monomer.</text>
</comment>
<name>A0ABN8XQ15_RANTA</name>
<evidence type="ECO:0000256" key="7">
    <source>
        <dbReference type="ARBA" id="ARBA00022777"/>
    </source>
</evidence>
<reference evidence="13 15" key="1">
    <citation type="submission" date="2023-04" db="EMBL/GenBank/DDBJ databases">
        <authorList>
            <consortium name="ELIXIR-Norway"/>
        </authorList>
    </citation>
    <scope>NUCLEOTIDE SEQUENCE [LARGE SCALE GENOMIC DNA]</scope>
</reference>
<evidence type="ECO:0000256" key="6">
    <source>
        <dbReference type="ARBA" id="ARBA00022679"/>
    </source>
</evidence>
<evidence type="ECO:0000256" key="1">
    <source>
        <dbReference type="ARBA" id="ARBA00004496"/>
    </source>
</evidence>
<comment type="catalytic activity">
    <reaction evidence="11">
        <text>L-seryl-[protein] + GTP = O-phospho-L-seryl-[protein] + GDP + H(+)</text>
        <dbReference type="Rhea" id="RHEA:64020"/>
        <dbReference type="Rhea" id="RHEA-COMP:9863"/>
        <dbReference type="Rhea" id="RHEA-COMP:11604"/>
        <dbReference type="ChEBI" id="CHEBI:15378"/>
        <dbReference type="ChEBI" id="CHEBI:29999"/>
        <dbReference type="ChEBI" id="CHEBI:37565"/>
        <dbReference type="ChEBI" id="CHEBI:58189"/>
        <dbReference type="ChEBI" id="CHEBI:83421"/>
    </reaction>
    <physiologicalReaction direction="left-to-right" evidence="11">
        <dbReference type="Rhea" id="RHEA:64021"/>
    </physiologicalReaction>
</comment>
<accession>A0ABN8XQ15</accession>
<organism evidence="13 15">
    <name type="scientific">Rangifer tarandus platyrhynchus</name>
    <name type="common">Svalbard reindeer</name>
    <dbReference type="NCBI Taxonomy" id="3082113"/>
    <lineage>
        <taxon>Eukaryota</taxon>
        <taxon>Metazoa</taxon>
        <taxon>Chordata</taxon>
        <taxon>Craniata</taxon>
        <taxon>Vertebrata</taxon>
        <taxon>Euteleostomi</taxon>
        <taxon>Mammalia</taxon>
        <taxon>Eutheria</taxon>
        <taxon>Laurasiatheria</taxon>
        <taxon>Artiodactyla</taxon>
        <taxon>Ruminantia</taxon>
        <taxon>Pecora</taxon>
        <taxon>Cervidae</taxon>
        <taxon>Odocoileinae</taxon>
        <taxon>Rangifer</taxon>
    </lineage>
</organism>
<evidence type="ECO:0000256" key="3">
    <source>
        <dbReference type="ARBA" id="ARBA00022432"/>
    </source>
</evidence>
<evidence type="ECO:0000256" key="11">
    <source>
        <dbReference type="ARBA" id="ARBA00049257"/>
    </source>
</evidence>
<dbReference type="PANTHER" id="PTHR11561">
    <property type="entry name" value="PHOSPHOENOLPYRUVATE CARBOXYKINASE"/>
    <property type="match status" value="1"/>
</dbReference>
<feature type="domain" description="Phosphoenolpyruvate carboxykinase GTP-utilising N-terminal" evidence="12">
    <location>
        <begin position="2"/>
        <end position="73"/>
    </location>
</feature>
<evidence type="ECO:0000256" key="8">
    <source>
        <dbReference type="ARBA" id="ARBA00040372"/>
    </source>
</evidence>
<comment type="subcellular location">
    <subcellularLocation>
        <location evidence="1">Cytoplasm</location>
    </subcellularLocation>
</comment>
<dbReference type="InterPro" id="IPR008209">
    <property type="entry name" value="PEP_carboxykinase_GTP"/>
</dbReference>
<gene>
    <name evidence="13" type="ORF">MRATA1EN1_LOCUS31332</name>
    <name evidence="14" type="ORF">MRATA1EN1_LOCUS31803</name>
</gene>
<keyword evidence="15" id="KW-1185">Reference proteome</keyword>
<comment type="caution">
    <text evidence="13">The sequence shown here is derived from an EMBL/GenBank/DDBJ whole genome shotgun (WGS) entry which is preliminary data.</text>
</comment>